<dbReference type="PANTHER" id="PTHR47143">
    <property type="entry name" value="TRANSIENT RECEPTOR POTENTIAL CATION CHANNEL PROTEIN PAINLESS"/>
    <property type="match status" value="1"/>
</dbReference>
<keyword evidence="7" id="KW-1133">Transmembrane helix</keyword>
<evidence type="ECO:0000256" key="6">
    <source>
        <dbReference type="ARBA" id="ARBA00023303"/>
    </source>
</evidence>
<keyword evidence="1" id="KW-0813">Transport</keyword>
<gene>
    <name evidence="8" type="ORF">FNK824_LOCUS29163</name>
</gene>
<protein>
    <recommendedName>
        <fullName evidence="10">Ion transport domain-containing protein</fullName>
    </recommendedName>
</protein>
<evidence type="ECO:0000256" key="4">
    <source>
        <dbReference type="ARBA" id="ARBA00023065"/>
    </source>
</evidence>
<sequence length="121" mass="13750">MRAAIMFNWGVYIVMLQLITSKFIRFLPVLLIAICGFGFTYWMLLQNQAVYGTPIEALLRTSLMLFDLGYEDRLYKPDEGGVGYYKLVYVVFMLTAIAFSIFVINLLIGLAVGEIPSLMTQ</sequence>
<proteinExistence type="predicted"/>
<evidence type="ECO:0008006" key="10">
    <source>
        <dbReference type="Google" id="ProtNLM"/>
    </source>
</evidence>
<dbReference type="EMBL" id="CAJOBE010008345">
    <property type="protein sequence ID" value="CAF4059281.1"/>
    <property type="molecule type" value="Genomic_DNA"/>
</dbReference>
<keyword evidence="3" id="KW-0040">ANK repeat</keyword>
<keyword evidence="4" id="KW-0406">Ion transport</keyword>
<keyword evidence="7" id="KW-0812">Transmembrane</keyword>
<dbReference type="Proteomes" id="UP000663874">
    <property type="component" value="Unassembled WGS sequence"/>
</dbReference>
<accession>A0A819SNK3</accession>
<name>A0A819SNK3_9BILA</name>
<evidence type="ECO:0000256" key="3">
    <source>
        <dbReference type="ARBA" id="ARBA00023043"/>
    </source>
</evidence>
<evidence type="ECO:0000313" key="9">
    <source>
        <dbReference type="Proteomes" id="UP000663874"/>
    </source>
</evidence>
<feature type="transmembrane region" description="Helical" evidence="7">
    <location>
        <begin position="87"/>
        <end position="112"/>
    </location>
</feature>
<dbReference type="GO" id="GO:1902495">
    <property type="term" value="C:transmembrane transporter complex"/>
    <property type="evidence" value="ECO:0007669"/>
    <property type="project" value="TreeGrafter"/>
</dbReference>
<evidence type="ECO:0000313" key="8">
    <source>
        <dbReference type="EMBL" id="CAF4059281.1"/>
    </source>
</evidence>
<feature type="transmembrane region" description="Helical" evidence="7">
    <location>
        <begin position="23"/>
        <end position="44"/>
    </location>
</feature>
<dbReference type="GO" id="GO:0022857">
    <property type="term" value="F:transmembrane transporter activity"/>
    <property type="evidence" value="ECO:0007669"/>
    <property type="project" value="TreeGrafter"/>
</dbReference>
<dbReference type="AlphaFoldDB" id="A0A819SNK3"/>
<dbReference type="GO" id="GO:0034220">
    <property type="term" value="P:monoatomic ion transmembrane transport"/>
    <property type="evidence" value="ECO:0007669"/>
    <property type="project" value="UniProtKB-KW"/>
</dbReference>
<keyword evidence="7" id="KW-0472">Membrane</keyword>
<comment type="caution">
    <text evidence="8">The sequence shown here is derived from an EMBL/GenBank/DDBJ whole genome shotgun (WGS) entry which is preliminary data.</text>
</comment>
<evidence type="ECO:0000256" key="5">
    <source>
        <dbReference type="ARBA" id="ARBA00023180"/>
    </source>
</evidence>
<feature type="non-terminal residue" evidence="8">
    <location>
        <position position="1"/>
    </location>
</feature>
<organism evidence="8 9">
    <name type="scientific">Rotaria sordida</name>
    <dbReference type="NCBI Taxonomy" id="392033"/>
    <lineage>
        <taxon>Eukaryota</taxon>
        <taxon>Metazoa</taxon>
        <taxon>Spiralia</taxon>
        <taxon>Gnathifera</taxon>
        <taxon>Rotifera</taxon>
        <taxon>Eurotatoria</taxon>
        <taxon>Bdelloidea</taxon>
        <taxon>Philodinida</taxon>
        <taxon>Philodinidae</taxon>
        <taxon>Rotaria</taxon>
    </lineage>
</organism>
<evidence type="ECO:0000256" key="1">
    <source>
        <dbReference type="ARBA" id="ARBA00022448"/>
    </source>
</evidence>
<keyword evidence="6" id="KW-0407">Ion channel</keyword>
<dbReference type="InterPro" id="IPR052076">
    <property type="entry name" value="TRP_cation_channel"/>
</dbReference>
<keyword evidence="2" id="KW-0677">Repeat</keyword>
<keyword evidence="5" id="KW-0325">Glycoprotein</keyword>
<evidence type="ECO:0000256" key="2">
    <source>
        <dbReference type="ARBA" id="ARBA00022737"/>
    </source>
</evidence>
<evidence type="ECO:0000256" key="7">
    <source>
        <dbReference type="SAM" id="Phobius"/>
    </source>
</evidence>
<reference evidence="8" key="1">
    <citation type="submission" date="2021-02" db="EMBL/GenBank/DDBJ databases">
        <authorList>
            <person name="Nowell W R."/>
        </authorList>
    </citation>
    <scope>NUCLEOTIDE SEQUENCE</scope>
</reference>
<dbReference type="PANTHER" id="PTHR47143:SF1">
    <property type="entry name" value="ION_TRANS DOMAIN-CONTAINING PROTEIN"/>
    <property type="match status" value="1"/>
</dbReference>